<organism evidence="3 4">
    <name type="scientific">Serendipita vermifera MAFF 305830</name>
    <dbReference type="NCBI Taxonomy" id="933852"/>
    <lineage>
        <taxon>Eukaryota</taxon>
        <taxon>Fungi</taxon>
        <taxon>Dikarya</taxon>
        <taxon>Basidiomycota</taxon>
        <taxon>Agaricomycotina</taxon>
        <taxon>Agaricomycetes</taxon>
        <taxon>Sebacinales</taxon>
        <taxon>Serendipitaceae</taxon>
        <taxon>Serendipita</taxon>
    </lineage>
</organism>
<feature type="compositionally biased region" description="Low complexity" evidence="1">
    <location>
        <begin position="307"/>
        <end position="324"/>
    </location>
</feature>
<dbReference type="Proteomes" id="UP000054097">
    <property type="component" value="Unassembled WGS sequence"/>
</dbReference>
<feature type="domain" description="Fungal-type protein kinase" evidence="2">
    <location>
        <begin position="386"/>
        <end position="602"/>
    </location>
</feature>
<accession>A0A0C3AIJ4</accession>
<evidence type="ECO:0000313" key="4">
    <source>
        <dbReference type="Proteomes" id="UP000054097"/>
    </source>
</evidence>
<proteinExistence type="predicted"/>
<protein>
    <recommendedName>
        <fullName evidence="2">Fungal-type protein kinase domain-containing protein</fullName>
    </recommendedName>
</protein>
<reference evidence="4" key="2">
    <citation type="submission" date="2015-01" db="EMBL/GenBank/DDBJ databases">
        <title>Evolutionary Origins and Diversification of the Mycorrhizal Mutualists.</title>
        <authorList>
            <consortium name="DOE Joint Genome Institute"/>
            <consortium name="Mycorrhizal Genomics Consortium"/>
            <person name="Kohler A."/>
            <person name="Kuo A."/>
            <person name="Nagy L.G."/>
            <person name="Floudas D."/>
            <person name="Copeland A."/>
            <person name="Barry K.W."/>
            <person name="Cichocki N."/>
            <person name="Veneault-Fourrey C."/>
            <person name="LaButti K."/>
            <person name="Lindquist E.A."/>
            <person name="Lipzen A."/>
            <person name="Lundell T."/>
            <person name="Morin E."/>
            <person name="Murat C."/>
            <person name="Riley R."/>
            <person name="Ohm R."/>
            <person name="Sun H."/>
            <person name="Tunlid A."/>
            <person name="Henrissat B."/>
            <person name="Grigoriev I.V."/>
            <person name="Hibbett D.S."/>
            <person name="Martin F."/>
        </authorList>
    </citation>
    <scope>NUCLEOTIDE SEQUENCE [LARGE SCALE GENOMIC DNA]</scope>
    <source>
        <strain evidence="4">MAFF 305830</strain>
    </source>
</reference>
<reference evidence="3 4" key="1">
    <citation type="submission" date="2014-04" db="EMBL/GenBank/DDBJ databases">
        <authorList>
            <consortium name="DOE Joint Genome Institute"/>
            <person name="Kuo A."/>
            <person name="Zuccaro A."/>
            <person name="Kohler A."/>
            <person name="Nagy L.G."/>
            <person name="Floudas D."/>
            <person name="Copeland A."/>
            <person name="Barry K.W."/>
            <person name="Cichocki N."/>
            <person name="Veneault-Fourrey C."/>
            <person name="LaButti K."/>
            <person name="Lindquist E.A."/>
            <person name="Lipzen A."/>
            <person name="Lundell T."/>
            <person name="Morin E."/>
            <person name="Murat C."/>
            <person name="Sun H."/>
            <person name="Tunlid A."/>
            <person name="Henrissat B."/>
            <person name="Grigoriev I.V."/>
            <person name="Hibbett D.S."/>
            <person name="Martin F."/>
            <person name="Nordberg H.P."/>
            <person name="Cantor M.N."/>
            <person name="Hua S.X."/>
        </authorList>
    </citation>
    <scope>NUCLEOTIDE SEQUENCE [LARGE SCALE GENOMIC DNA]</scope>
    <source>
        <strain evidence="3 4">MAFF 305830</strain>
    </source>
</reference>
<dbReference type="InterPro" id="IPR008266">
    <property type="entry name" value="Tyr_kinase_AS"/>
</dbReference>
<dbReference type="AlphaFoldDB" id="A0A0C3AIJ4"/>
<dbReference type="GO" id="GO:0004672">
    <property type="term" value="F:protein kinase activity"/>
    <property type="evidence" value="ECO:0007669"/>
    <property type="project" value="InterPro"/>
</dbReference>
<name>A0A0C3AIJ4_SERVB</name>
<feature type="region of interest" description="Disordered" evidence="1">
    <location>
        <begin position="1"/>
        <end position="30"/>
    </location>
</feature>
<evidence type="ECO:0000313" key="3">
    <source>
        <dbReference type="EMBL" id="KIM24470.1"/>
    </source>
</evidence>
<evidence type="ECO:0000259" key="2">
    <source>
        <dbReference type="Pfam" id="PF17667"/>
    </source>
</evidence>
<dbReference type="PROSITE" id="PS00109">
    <property type="entry name" value="PROTEIN_KINASE_TYR"/>
    <property type="match status" value="1"/>
</dbReference>
<keyword evidence="4" id="KW-1185">Reference proteome</keyword>
<feature type="region of interest" description="Disordered" evidence="1">
    <location>
        <begin position="710"/>
        <end position="765"/>
    </location>
</feature>
<evidence type="ECO:0000256" key="1">
    <source>
        <dbReference type="SAM" id="MobiDB-lite"/>
    </source>
</evidence>
<sequence>MTSTQEKTNKDNGTGKKSSPIKPPFPAIDYHKRDDWSTQIYDRVHKEIEWEDMLNRLYPYHSDKDLAPAPPTMEKNDDLYCDYLNKVSAKVPRPDASWEIKFIPRGTIRPKHHPTRTRCRPDIVAIRKYGNTKIPSDLLSWSHLEATGESDSGDPKKVADAKAGSYSAYHLQTRPDLVFVVGIFVKVSGFKLFLTDACGVLHTPSIQWNTPEARRLLYAWVWRLYHPHTDPSITIEVTKQHPNSRIKIKKRPTFTVTIGGTVYQDLFVLRAGESIGRRTIILTHESFVGDLIESESDSDSEPKPKPGSRSPKSNNPNPQSSNPSTTIVIKEQYIEVGRRFMEGPILNKIHEGNPFPGIVRCLAYEHVKNGGEIISVEQLDQDGAVITRREKTRVVLEDRGTRLADVQTVREFLKGIYDVLEITRALFTKCKILHRDISPNNVLIRERPEPYQGGEIPDYLKDVCFVDYLLKPSAEEENTDTEYDHRQRLATNVFLIDFDCSEDQDSHRPTLGYPKARTGTLMYMARMVHSGSYPDGKYDLPPMPQMDPRVLVQYTRAHENRLRNFAGNDEESITVPCDSEMEPENFQHLLRYDAESVFWFTLSWCIEAQPAEKSVPEEKIPSDIWSPLVGSAEARDARFIARFPKPSFLHSSYVRLATLLKEMSLYLKGDLDFSTKPERQNPEYTHEALQRVLLNFLVQNDAEEFMDYPKADSPRCAEGVSMPRTSTIPSTQLGVKRPISETGDGSGDHRKTFSKRLRGMPPSTT</sequence>
<feature type="region of interest" description="Disordered" evidence="1">
    <location>
        <begin position="292"/>
        <end position="325"/>
    </location>
</feature>
<dbReference type="Gene3D" id="1.10.510.10">
    <property type="entry name" value="Transferase(Phosphotransferase) domain 1"/>
    <property type="match status" value="1"/>
</dbReference>
<dbReference type="SUPFAM" id="SSF56112">
    <property type="entry name" value="Protein kinase-like (PK-like)"/>
    <property type="match status" value="1"/>
</dbReference>
<dbReference type="InterPro" id="IPR011009">
    <property type="entry name" value="Kinase-like_dom_sf"/>
</dbReference>
<dbReference type="InterPro" id="IPR040976">
    <property type="entry name" value="Pkinase_fungal"/>
</dbReference>
<feature type="compositionally biased region" description="Polar residues" evidence="1">
    <location>
        <begin position="723"/>
        <end position="733"/>
    </location>
</feature>
<dbReference type="STRING" id="933852.A0A0C3AIJ4"/>
<dbReference type="HOGENOM" id="CLU_021658_0_0_1"/>
<dbReference type="EMBL" id="KN824323">
    <property type="protein sequence ID" value="KIM24470.1"/>
    <property type="molecule type" value="Genomic_DNA"/>
</dbReference>
<dbReference type="Pfam" id="PF17667">
    <property type="entry name" value="Pkinase_fungal"/>
    <property type="match status" value="1"/>
</dbReference>
<dbReference type="OrthoDB" id="5569250at2759"/>
<gene>
    <name evidence="3" type="ORF">M408DRAFT_331726</name>
</gene>